<keyword evidence="1" id="KW-1133">Transmembrane helix</keyword>
<dbReference type="Proteomes" id="UP000594263">
    <property type="component" value="Unplaced"/>
</dbReference>
<dbReference type="PANTHER" id="PTHR32175:SF0">
    <property type="entry name" value="SULFOTRANSFERASE"/>
    <property type="match status" value="1"/>
</dbReference>
<dbReference type="AlphaFoldDB" id="A0A7N0T1V4"/>
<evidence type="ECO:0000256" key="1">
    <source>
        <dbReference type="SAM" id="Phobius"/>
    </source>
</evidence>
<dbReference type="InterPro" id="IPR027417">
    <property type="entry name" value="P-loop_NTPase"/>
</dbReference>
<dbReference type="SUPFAM" id="SSF52540">
    <property type="entry name" value="P-loop containing nucleoside triphosphate hydrolases"/>
    <property type="match status" value="1"/>
</dbReference>
<feature type="transmembrane region" description="Helical" evidence="1">
    <location>
        <begin position="23"/>
        <end position="42"/>
    </location>
</feature>
<reference evidence="2" key="1">
    <citation type="submission" date="2021-01" db="UniProtKB">
        <authorList>
            <consortium name="EnsemblPlants"/>
        </authorList>
    </citation>
    <scope>IDENTIFICATION</scope>
</reference>
<proteinExistence type="predicted"/>
<evidence type="ECO:0000313" key="3">
    <source>
        <dbReference type="Proteomes" id="UP000594263"/>
    </source>
</evidence>
<dbReference type="Gramene" id="Kaladp0018s0099.1.v1.1">
    <property type="protein sequence ID" value="Kaladp0018s0099.1.v1.1"/>
    <property type="gene ID" value="Kaladp0018s0099.v1.1"/>
</dbReference>
<protein>
    <recommendedName>
        <fullName evidence="4">Sulfotransferase</fullName>
    </recommendedName>
</protein>
<accession>A0A7N0T1V4</accession>
<dbReference type="InterPro" id="IPR052796">
    <property type="entry name" value="Nod_factor_sulfotransferase"/>
</dbReference>
<organism evidence="2 3">
    <name type="scientific">Kalanchoe fedtschenkoi</name>
    <name type="common">Lavender scallops</name>
    <name type="synonym">South American air plant</name>
    <dbReference type="NCBI Taxonomy" id="63787"/>
    <lineage>
        <taxon>Eukaryota</taxon>
        <taxon>Viridiplantae</taxon>
        <taxon>Streptophyta</taxon>
        <taxon>Embryophyta</taxon>
        <taxon>Tracheophyta</taxon>
        <taxon>Spermatophyta</taxon>
        <taxon>Magnoliopsida</taxon>
        <taxon>eudicotyledons</taxon>
        <taxon>Gunneridae</taxon>
        <taxon>Pentapetalae</taxon>
        <taxon>Saxifragales</taxon>
        <taxon>Crassulaceae</taxon>
        <taxon>Kalanchoe</taxon>
    </lineage>
</organism>
<keyword evidence="1" id="KW-0472">Membrane</keyword>
<sequence>MADEPFSFTKDGFLAKASKKSPMLWRMIVLVFAMVCGVYIFSVCLKQIGIGTASTFYSIQVADQPCPEPTVESSERHYIHYPKPTTYSRAECRCNPVRFFAILSMQRSGSGWFETLLNSHINISSNGEIFSNKVRRSNITAIEDTLDRIYNLDWFSSASKNECTAAVGLKWMLNQGVMRNHEEIVDYFKRRGVSAIFLFRRNLLRRMISLLANSYDQNAKLINGTHKSHVHSPHEAAILAKYKPTINATLLIPQLKEVEDVSNKALRFFKDTRHTVLYYEDIIKNRTKLVEVQEFLRVPVRELKSRQVKIHRGSLSGQVENWDDIRKALNGTPYETLLNTDYQI</sequence>
<dbReference type="Gene3D" id="3.40.50.300">
    <property type="entry name" value="P-loop containing nucleotide triphosphate hydrolases"/>
    <property type="match status" value="1"/>
</dbReference>
<evidence type="ECO:0008006" key="4">
    <source>
        <dbReference type="Google" id="ProtNLM"/>
    </source>
</evidence>
<keyword evidence="1" id="KW-0812">Transmembrane</keyword>
<dbReference type="EnsemblPlants" id="Kaladp0018s0099.1.v1.1">
    <property type="protein sequence ID" value="Kaladp0018s0099.1.v1.1"/>
    <property type="gene ID" value="Kaladp0018s0099.v1.1"/>
</dbReference>
<dbReference type="PANTHER" id="PTHR32175">
    <property type="entry name" value="PROTEIN, PUTATIVE, EXPRESSED-RELATED"/>
    <property type="match status" value="1"/>
</dbReference>
<dbReference type="OMA" id="ERPCETT"/>
<keyword evidence="3" id="KW-1185">Reference proteome</keyword>
<name>A0A7N0T1V4_KALFE</name>
<evidence type="ECO:0000313" key="2">
    <source>
        <dbReference type="EnsemblPlants" id="Kaladp0018s0099.1.v1.1"/>
    </source>
</evidence>